<evidence type="ECO:0000259" key="1">
    <source>
        <dbReference type="Pfam" id="PF01206"/>
    </source>
</evidence>
<dbReference type="Pfam" id="PF01206">
    <property type="entry name" value="TusA"/>
    <property type="match status" value="1"/>
</dbReference>
<evidence type="ECO:0000313" key="3">
    <source>
        <dbReference type="Proteomes" id="UP001332931"/>
    </source>
</evidence>
<dbReference type="Pfam" id="PF02635">
    <property type="entry name" value="DsrE"/>
    <property type="match status" value="1"/>
</dbReference>
<dbReference type="Proteomes" id="UP001332931">
    <property type="component" value="Unassembled WGS sequence"/>
</dbReference>
<protein>
    <submittedName>
        <fullName evidence="2">Sulfurtransferase-like selenium metabolism protein YedF</fullName>
    </submittedName>
</protein>
<dbReference type="SUPFAM" id="SSF64307">
    <property type="entry name" value="SirA-like"/>
    <property type="match status" value="1"/>
</dbReference>
<feature type="domain" description="UPF0033" evidence="1">
    <location>
        <begin position="7"/>
        <end position="74"/>
    </location>
</feature>
<reference evidence="2 3" key="1">
    <citation type="submission" date="2024-01" db="EMBL/GenBank/DDBJ databases">
        <title>Description of Olsenella sp. nov., isolated from pig feces.</title>
        <authorList>
            <person name="Chang Y.-H."/>
        </authorList>
    </citation>
    <scope>NUCLEOTIDE SEQUENCE [LARGE SCALE GENOMIC DNA]</scope>
    <source>
        <strain evidence="2 3">YH-ols2223</strain>
    </source>
</reference>
<dbReference type="InterPro" id="IPR001455">
    <property type="entry name" value="TusA-like"/>
</dbReference>
<dbReference type="Gene3D" id="3.30.110.40">
    <property type="entry name" value="TusA-like domain"/>
    <property type="match status" value="1"/>
</dbReference>
<dbReference type="InterPro" id="IPR036868">
    <property type="entry name" value="TusA-like_sf"/>
</dbReference>
<accession>A0ABU7R885</accession>
<evidence type="ECO:0000313" key="2">
    <source>
        <dbReference type="EMBL" id="MEE6146802.1"/>
    </source>
</evidence>
<dbReference type="NCBIfam" id="TIGR03527">
    <property type="entry name" value="selenium_YedF"/>
    <property type="match status" value="1"/>
</dbReference>
<name>A0ABU7R885_9ACTN</name>
<sequence>MSEKAVEVDAIGLACPTPVVKTVKAIKGLEGAGVVKTLVDNEIAVKNLSKLASDKGYGFESKQLEDGNFEATLTVSGSEAPASESDADFADPSKRKAVVVISSDMMGTGEEELGHSLLKNFIYSLTQEDVLPSTILFYNSGVRMTCEGSPALDDLKQLAAAGVEIQSCGICLNYYGLTEKLAVGEVTNMYAIAGKQLEASVVIRP</sequence>
<proteinExistence type="predicted"/>
<dbReference type="SUPFAM" id="SSF75169">
    <property type="entry name" value="DsrEFH-like"/>
    <property type="match status" value="1"/>
</dbReference>
<keyword evidence="3" id="KW-1185">Reference proteome</keyword>
<dbReference type="RefSeq" id="WP_330957570.1">
    <property type="nucleotide sequence ID" value="NZ_JAZGJQ010000002.1"/>
</dbReference>
<gene>
    <name evidence="2" type="primary">yedF</name>
    <name evidence="2" type="ORF">VXJ25_02145</name>
</gene>
<dbReference type="InterPro" id="IPR019870">
    <property type="entry name" value="Se_metab_YedF"/>
</dbReference>
<dbReference type="EMBL" id="JAZGJQ010000002">
    <property type="protein sequence ID" value="MEE6146802.1"/>
    <property type="molecule type" value="Genomic_DNA"/>
</dbReference>
<dbReference type="InterPro" id="IPR027396">
    <property type="entry name" value="DsrEFH-like"/>
</dbReference>
<comment type="caution">
    <text evidence="2">The sequence shown here is derived from an EMBL/GenBank/DDBJ whole genome shotgun (WGS) entry which is preliminary data.</text>
</comment>
<organism evidence="2 3">
    <name type="scientific">Olsenella absiana</name>
    <dbReference type="NCBI Taxonomy" id="3115222"/>
    <lineage>
        <taxon>Bacteria</taxon>
        <taxon>Bacillati</taxon>
        <taxon>Actinomycetota</taxon>
        <taxon>Coriobacteriia</taxon>
        <taxon>Coriobacteriales</taxon>
        <taxon>Atopobiaceae</taxon>
        <taxon>Olsenella</taxon>
    </lineage>
</organism>
<dbReference type="InterPro" id="IPR003787">
    <property type="entry name" value="Sulphur_relay_DsrE/F-like"/>
</dbReference>